<dbReference type="Gene3D" id="3.40.630.30">
    <property type="match status" value="1"/>
</dbReference>
<protein>
    <submittedName>
        <fullName evidence="2">GNAT domain containing protein</fullName>
    </submittedName>
</protein>
<accession>A0A6J5N5U8</accession>
<organism evidence="2">
    <name type="scientific">uncultured Caudovirales phage</name>
    <dbReference type="NCBI Taxonomy" id="2100421"/>
    <lineage>
        <taxon>Viruses</taxon>
        <taxon>Duplodnaviria</taxon>
        <taxon>Heunggongvirae</taxon>
        <taxon>Uroviricota</taxon>
        <taxon>Caudoviricetes</taxon>
        <taxon>Peduoviridae</taxon>
        <taxon>Maltschvirus</taxon>
        <taxon>Maltschvirus maltsch</taxon>
    </lineage>
</organism>
<dbReference type="PROSITE" id="PS51186">
    <property type="entry name" value="GNAT"/>
    <property type="match status" value="1"/>
</dbReference>
<gene>
    <name evidence="2" type="ORF">UFOVP616_27</name>
</gene>
<dbReference type="EMBL" id="LR796590">
    <property type="protein sequence ID" value="CAB4152726.1"/>
    <property type="molecule type" value="Genomic_DNA"/>
</dbReference>
<proteinExistence type="predicted"/>
<dbReference type="SUPFAM" id="SSF55729">
    <property type="entry name" value="Acyl-CoA N-acyltransferases (Nat)"/>
    <property type="match status" value="1"/>
</dbReference>
<dbReference type="GO" id="GO:0016747">
    <property type="term" value="F:acyltransferase activity, transferring groups other than amino-acyl groups"/>
    <property type="evidence" value="ECO:0007669"/>
    <property type="project" value="InterPro"/>
</dbReference>
<name>A0A6J5N5U8_9CAUD</name>
<feature type="domain" description="N-acetyltransferase" evidence="1">
    <location>
        <begin position="2"/>
        <end position="151"/>
    </location>
</feature>
<evidence type="ECO:0000313" key="2">
    <source>
        <dbReference type="EMBL" id="CAB4152726.1"/>
    </source>
</evidence>
<reference evidence="2" key="1">
    <citation type="submission" date="2020-04" db="EMBL/GenBank/DDBJ databases">
        <authorList>
            <person name="Chiriac C."/>
            <person name="Salcher M."/>
            <person name="Ghai R."/>
            <person name="Kavagutti S V."/>
        </authorList>
    </citation>
    <scope>NUCLEOTIDE SEQUENCE</scope>
</reference>
<evidence type="ECO:0000259" key="1">
    <source>
        <dbReference type="PROSITE" id="PS51186"/>
    </source>
</evidence>
<dbReference type="Pfam" id="PF00583">
    <property type="entry name" value="Acetyltransf_1"/>
    <property type="match status" value="1"/>
</dbReference>
<dbReference type="InterPro" id="IPR016181">
    <property type="entry name" value="Acyl_CoA_acyltransferase"/>
</dbReference>
<dbReference type="InterPro" id="IPR000182">
    <property type="entry name" value="GNAT_dom"/>
</dbReference>
<sequence>MIAIRALQSGEEPELIALAQSMQEESPVYRPYPFSADRLMTWVNLCLTDADWLCLMAWNEDGKAIGFIAVGSMPMMFSNARTVDDLGIYVIPAWRGTTTALRLVRQMEGWASSKAQVIRLGVTTGTNKDQTVKFLERLGYKQTGILLTKQT</sequence>